<dbReference type="AlphaFoldDB" id="A0A9D4ZT77"/>
<dbReference type="PANTHER" id="PTHR34806:SF1">
    <property type="entry name" value="HIGH-AFFINITY NITRATE TRANSPORTER 3.1"/>
    <property type="match status" value="1"/>
</dbReference>
<keyword evidence="1" id="KW-0812">Transmembrane</keyword>
<dbReference type="PANTHER" id="PTHR34806">
    <property type="entry name" value="HIGH-AFFINITY NITRATE TRANSPORTER 3.2"/>
    <property type="match status" value="1"/>
</dbReference>
<gene>
    <name evidence="2" type="ORF">GOP47_0000746</name>
</gene>
<dbReference type="GO" id="GO:0015112">
    <property type="term" value="F:nitrate transmembrane transporter activity"/>
    <property type="evidence" value="ECO:0007669"/>
    <property type="project" value="TreeGrafter"/>
</dbReference>
<keyword evidence="1" id="KW-1133">Transmembrane helix</keyword>
<dbReference type="OrthoDB" id="2015470at2759"/>
<proteinExistence type="predicted"/>
<reference evidence="2" key="1">
    <citation type="submission" date="2021-01" db="EMBL/GenBank/DDBJ databases">
        <title>Adiantum capillus-veneris genome.</title>
        <authorList>
            <person name="Fang Y."/>
            <person name="Liao Q."/>
        </authorList>
    </citation>
    <scope>NUCLEOTIDE SEQUENCE</scope>
    <source>
        <strain evidence="2">H3</strain>
        <tissue evidence="2">Leaf</tissue>
    </source>
</reference>
<organism evidence="2 3">
    <name type="scientific">Adiantum capillus-veneris</name>
    <name type="common">Maidenhair fern</name>
    <dbReference type="NCBI Taxonomy" id="13818"/>
    <lineage>
        <taxon>Eukaryota</taxon>
        <taxon>Viridiplantae</taxon>
        <taxon>Streptophyta</taxon>
        <taxon>Embryophyta</taxon>
        <taxon>Tracheophyta</taxon>
        <taxon>Polypodiopsida</taxon>
        <taxon>Polypodiidae</taxon>
        <taxon>Polypodiales</taxon>
        <taxon>Pteridineae</taxon>
        <taxon>Pteridaceae</taxon>
        <taxon>Vittarioideae</taxon>
        <taxon>Adiantum</taxon>
    </lineage>
</organism>
<dbReference type="GO" id="GO:0005886">
    <property type="term" value="C:plasma membrane"/>
    <property type="evidence" value="ECO:0007669"/>
    <property type="project" value="TreeGrafter"/>
</dbReference>
<protein>
    <recommendedName>
        <fullName evidence="4">High-affinity nitrate transporter</fullName>
    </recommendedName>
</protein>
<comment type="caution">
    <text evidence="2">The sequence shown here is derived from an EMBL/GenBank/DDBJ whole genome shotgun (WGS) entry which is preliminary data.</text>
</comment>
<dbReference type="EMBL" id="JABFUD020000001">
    <property type="protein sequence ID" value="KAI5084577.1"/>
    <property type="molecule type" value="Genomic_DNA"/>
</dbReference>
<keyword evidence="3" id="KW-1185">Reference proteome</keyword>
<dbReference type="Proteomes" id="UP000886520">
    <property type="component" value="Chromosome 1"/>
</dbReference>
<evidence type="ECO:0008006" key="4">
    <source>
        <dbReference type="Google" id="ProtNLM"/>
    </source>
</evidence>
<evidence type="ECO:0000256" key="1">
    <source>
        <dbReference type="SAM" id="Phobius"/>
    </source>
</evidence>
<accession>A0A9D4ZT77</accession>
<evidence type="ECO:0000313" key="2">
    <source>
        <dbReference type="EMBL" id="KAI5084577.1"/>
    </source>
</evidence>
<keyword evidence="1" id="KW-0472">Membrane</keyword>
<dbReference type="Pfam" id="PF16974">
    <property type="entry name" value="NAR2"/>
    <property type="match status" value="1"/>
</dbReference>
<dbReference type="InterPro" id="IPR016605">
    <property type="entry name" value="Transptr_NO3_Nar2"/>
</dbReference>
<feature type="transmembrane region" description="Helical" evidence="1">
    <location>
        <begin position="246"/>
        <end position="265"/>
    </location>
</feature>
<name>A0A9D4ZT77_ADICA</name>
<evidence type="ECO:0000313" key="3">
    <source>
        <dbReference type="Proteomes" id="UP000886520"/>
    </source>
</evidence>
<dbReference type="GO" id="GO:0010167">
    <property type="term" value="P:response to nitrate"/>
    <property type="evidence" value="ECO:0007669"/>
    <property type="project" value="InterPro"/>
</dbReference>
<sequence length="349" mass="38134">MRRHIATTSLKALYGDKRELASSVGREKHRLAHPILYSFFSCFSWIHHRPNLLAFPDSLLLPFPLFRLPTAEMEVGFHVKIVFLLSAVLLCGQLAHGLTRFSELARALTVEYEAQNGTKAGSGQIKVTWALNTTAVSASAAAAADYKTVDIKLCFGAISQVDRAWRKTNDLLAKDKTCLHNVGSQPFTAAGNSITYTVTKEVPFAYYFIRAYVTNTAKEKIAYGQTSKTDLFTIEPISGRHASIDIAAGVFSAFAVLSLFGFYFAEKKFPKKGNTILGQPQHPTQNDLGFGAELAASKEMVCAGLFGIVSILWLAAGDWQRKREVAGRGVGVASLISIVTKYLEMIGNG</sequence>